<proteinExistence type="inferred from homology"/>
<dbReference type="PANTHER" id="PTHR43806:SF11">
    <property type="entry name" value="CEREVISIN-RELATED"/>
    <property type="match status" value="1"/>
</dbReference>
<keyword evidence="3 5" id="KW-0378">Hydrolase</keyword>
<feature type="signal peptide" evidence="6">
    <location>
        <begin position="1"/>
        <end position="23"/>
    </location>
</feature>
<evidence type="ECO:0000256" key="6">
    <source>
        <dbReference type="SAM" id="SignalP"/>
    </source>
</evidence>
<dbReference type="InterPro" id="IPR015500">
    <property type="entry name" value="Peptidase_S8_subtilisin-rel"/>
</dbReference>
<organism evidence="8 9">
    <name type="scientific">Anaeromyces robustus</name>
    <dbReference type="NCBI Taxonomy" id="1754192"/>
    <lineage>
        <taxon>Eukaryota</taxon>
        <taxon>Fungi</taxon>
        <taxon>Fungi incertae sedis</taxon>
        <taxon>Chytridiomycota</taxon>
        <taxon>Chytridiomycota incertae sedis</taxon>
        <taxon>Neocallimastigomycetes</taxon>
        <taxon>Neocallimastigales</taxon>
        <taxon>Neocallimastigaceae</taxon>
        <taxon>Anaeromyces</taxon>
    </lineage>
</organism>
<dbReference type="Proteomes" id="UP000193944">
    <property type="component" value="Unassembled WGS sequence"/>
</dbReference>
<evidence type="ECO:0000256" key="2">
    <source>
        <dbReference type="ARBA" id="ARBA00022670"/>
    </source>
</evidence>
<dbReference type="SUPFAM" id="SSF52743">
    <property type="entry name" value="Subtilisin-like"/>
    <property type="match status" value="1"/>
</dbReference>
<dbReference type="OrthoDB" id="1896086at2759"/>
<dbReference type="PROSITE" id="PS00138">
    <property type="entry name" value="SUBTILASE_SER"/>
    <property type="match status" value="1"/>
</dbReference>
<feature type="chain" id="PRO_5010999197" evidence="6">
    <location>
        <begin position="24"/>
        <end position="591"/>
    </location>
</feature>
<feature type="domain" description="Peptidase S8/S53" evidence="7">
    <location>
        <begin position="260"/>
        <end position="482"/>
    </location>
</feature>
<evidence type="ECO:0000313" key="8">
    <source>
        <dbReference type="EMBL" id="ORX75189.1"/>
    </source>
</evidence>
<feature type="active site" description="Charge relay system" evidence="5">
    <location>
        <position position="447"/>
    </location>
</feature>
<comment type="similarity">
    <text evidence="1 5">Belongs to the peptidase S8 family.</text>
</comment>
<evidence type="ECO:0000259" key="7">
    <source>
        <dbReference type="Pfam" id="PF00082"/>
    </source>
</evidence>
<dbReference type="Pfam" id="PF00082">
    <property type="entry name" value="Peptidase_S8"/>
    <property type="match status" value="1"/>
</dbReference>
<protein>
    <submittedName>
        <fullName evidence="8">Subtilisin-like protein</fullName>
    </submittedName>
</protein>
<gene>
    <name evidence="8" type="ORF">BCR32DRAFT_329915</name>
</gene>
<dbReference type="InterPro" id="IPR050131">
    <property type="entry name" value="Peptidase_S8_subtilisin-like"/>
</dbReference>
<dbReference type="STRING" id="1754192.A0A1Y1WNR5"/>
<dbReference type="PANTHER" id="PTHR43806">
    <property type="entry name" value="PEPTIDASE S8"/>
    <property type="match status" value="1"/>
</dbReference>
<keyword evidence="6" id="KW-0732">Signal</keyword>
<dbReference type="GO" id="GO:0004252">
    <property type="term" value="F:serine-type endopeptidase activity"/>
    <property type="evidence" value="ECO:0007669"/>
    <property type="project" value="UniProtKB-UniRule"/>
</dbReference>
<dbReference type="InterPro" id="IPR023828">
    <property type="entry name" value="Peptidase_S8_Ser-AS"/>
</dbReference>
<evidence type="ECO:0000256" key="1">
    <source>
        <dbReference type="ARBA" id="ARBA00011073"/>
    </source>
</evidence>
<evidence type="ECO:0000256" key="5">
    <source>
        <dbReference type="PROSITE-ProRule" id="PRU01240"/>
    </source>
</evidence>
<keyword evidence="2 5" id="KW-0645">Protease</keyword>
<dbReference type="GO" id="GO:0006508">
    <property type="term" value="P:proteolysis"/>
    <property type="evidence" value="ECO:0007669"/>
    <property type="project" value="UniProtKB-KW"/>
</dbReference>
<keyword evidence="4 5" id="KW-0720">Serine protease</keyword>
<reference evidence="8 9" key="1">
    <citation type="submission" date="2016-08" db="EMBL/GenBank/DDBJ databases">
        <title>A Parts List for Fungal Cellulosomes Revealed by Comparative Genomics.</title>
        <authorList>
            <consortium name="DOE Joint Genome Institute"/>
            <person name="Haitjema C.H."/>
            <person name="Gilmore S.P."/>
            <person name="Henske J.K."/>
            <person name="Solomon K.V."/>
            <person name="De Groot R."/>
            <person name="Kuo A."/>
            <person name="Mondo S.J."/>
            <person name="Salamov A.A."/>
            <person name="Labutti K."/>
            <person name="Zhao Z."/>
            <person name="Chiniquy J."/>
            <person name="Barry K."/>
            <person name="Brewer H.M."/>
            <person name="Purvine S.O."/>
            <person name="Wright A.T."/>
            <person name="Boxma B."/>
            <person name="Van Alen T."/>
            <person name="Hackstein J.H."/>
            <person name="Baker S.E."/>
            <person name="Grigoriev I.V."/>
            <person name="O'Malley M.A."/>
        </authorList>
    </citation>
    <scope>NUCLEOTIDE SEQUENCE [LARGE SCALE GENOMIC DNA]</scope>
    <source>
        <strain evidence="8 9">S4</strain>
    </source>
</reference>
<keyword evidence="9" id="KW-1185">Reference proteome</keyword>
<comment type="caution">
    <text evidence="8">The sequence shown here is derived from an EMBL/GenBank/DDBJ whole genome shotgun (WGS) entry which is preliminary data.</text>
</comment>
<name>A0A1Y1WNR5_9FUNG</name>
<dbReference type="EMBL" id="MCFG01000372">
    <property type="protein sequence ID" value="ORX75189.1"/>
    <property type="molecule type" value="Genomic_DNA"/>
</dbReference>
<dbReference type="PROSITE" id="PS51892">
    <property type="entry name" value="SUBTILASE"/>
    <property type="match status" value="1"/>
</dbReference>
<sequence>MKFNINYLYLLVFELLLINIVNTKNDKTFSNENNEINTKNDDYYLIYVNNPFNEFKIYSNEKNEKRQESQVFIESLINDINDLIIKNKNTYQHPEKLNEIEKNSKLKKRNNNNNNTFVSNSDYIYPISSVNERVVLYAYLSKELVNDIKSRDNIIDCVQNSASFTLHSYYNINDILNETQWKNVSIRENAQIHLSLLSQGKYDKNLINQYDNNYYYPSSAGKDIDIIIIDSSFHFNYDEFSNTRSRIVQCAANVKGGIVYTDNIDYYCGESEFFHGEIVADMAGGLLYGTANNANIYGISLPVGDKGVVNENDILGGLQYVYENIEYFNKPIINISIGGFHRRYDQIYKQYESLINSITNKGGTIVTASGNDKINLDNISRYLIPCEFKNTICVGGIYNPTYYEFDYIIDPNSNYGSKVDVYAPYYIFGSISLDNQSQIYITGNGTSFSAPLVSGLIATIMSDNPQKKFTLKTIKEILKENGKSEIVSTKDSTGILANNGKHIVYSTDDIYYGCGIYAGNVSCDDLSRIKIKSTKTVPSNLKMITNTNTISADTTTTTTKPPKILPNNKNGITTTLIVTTTIKFTKTLPTN</sequence>
<dbReference type="PRINTS" id="PR00723">
    <property type="entry name" value="SUBTILISIN"/>
</dbReference>
<feature type="active site" description="Charge relay system" evidence="5">
    <location>
        <position position="230"/>
    </location>
</feature>
<dbReference type="AlphaFoldDB" id="A0A1Y1WNR5"/>
<accession>A0A1Y1WNR5</accession>
<dbReference type="InterPro" id="IPR036852">
    <property type="entry name" value="Peptidase_S8/S53_dom_sf"/>
</dbReference>
<evidence type="ECO:0000256" key="4">
    <source>
        <dbReference type="ARBA" id="ARBA00022825"/>
    </source>
</evidence>
<reference evidence="8 9" key="2">
    <citation type="submission" date="2016-08" db="EMBL/GenBank/DDBJ databases">
        <title>Pervasive Adenine N6-methylation of Active Genes in Fungi.</title>
        <authorList>
            <consortium name="DOE Joint Genome Institute"/>
            <person name="Mondo S.J."/>
            <person name="Dannebaum R.O."/>
            <person name="Kuo R.C."/>
            <person name="Labutti K."/>
            <person name="Haridas S."/>
            <person name="Kuo A."/>
            <person name="Salamov A."/>
            <person name="Ahrendt S.R."/>
            <person name="Lipzen A."/>
            <person name="Sullivan W."/>
            <person name="Andreopoulos W.B."/>
            <person name="Clum A."/>
            <person name="Lindquist E."/>
            <person name="Daum C."/>
            <person name="Ramamoorthy G.K."/>
            <person name="Gryganskyi A."/>
            <person name="Culley D."/>
            <person name="Magnuson J.K."/>
            <person name="James T.Y."/>
            <person name="O'Malley M.A."/>
            <person name="Stajich J.E."/>
            <person name="Spatafora J.W."/>
            <person name="Visel A."/>
            <person name="Grigoriev I.V."/>
        </authorList>
    </citation>
    <scope>NUCLEOTIDE SEQUENCE [LARGE SCALE GENOMIC DNA]</scope>
    <source>
        <strain evidence="8 9">S4</strain>
    </source>
</reference>
<evidence type="ECO:0000256" key="3">
    <source>
        <dbReference type="ARBA" id="ARBA00022801"/>
    </source>
</evidence>
<dbReference type="Gene3D" id="3.40.50.200">
    <property type="entry name" value="Peptidase S8/S53 domain"/>
    <property type="match status" value="1"/>
</dbReference>
<evidence type="ECO:0000313" key="9">
    <source>
        <dbReference type="Proteomes" id="UP000193944"/>
    </source>
</evidence>
<feature type="active site" description="Charge relay system" evidence="5">
    <location>
        <position position="275"/>
    </location>
</feature>
<dbReference type="InterPro" id="IPR000209">
    <property type="entry name" value="Peptidase_S8/S53_dom"/>
</dbReference>